<dbReference type="Proteomes" id="UP000016923">
    <property type="component" value="Unassembled WGS sequence"/>
</dbReference>
<protein>
    <submittedName>
        <fullName evidence="2">Oxidoreductase fad-binding domain-containing protein</fullName>
    </submittedName>
</protein>
<dbReference type="PANTHER" id="PTHR42815">
    <property type="entry name" value="FAD-BINDING, PUTATIVE (AFU_ORTHOLOGUE AFUA_6G07600)-RELATED"/>
    <property type="match status" value="1"/>
</dbReference>
<dbReference type="STRING" id="1262450.S3BRD8"/>
<keyword evidence="3" id="KW-1185">Reference proteome</keyword>
<name>S3BRD8_OPHP1</name>
<dbReference type="PANTHER" id="PTHR42815:SF2">
    <property type="entry name" value="FAD-BINDING, PUTATIVE (AFU_ORTHOLOGUE AFUA_6G07600)-RELATED"/>
    <property type="match status" value="1"/>
</dbReference>
<dbReference type="VEuPathDB" id="FungiDB:F503_08874"/>
<dbReference type="PROSITE" id="PS51384">
    <property type="entry name" value="FAD_FR"/>
    <property type="match status" value="1"/>
</dbReference>
<dbReference type="InterPro" id="IPR017927">
    <property type="entry name" value="FAD-bd_FR_type"/>
</dbReference>
<sequence length="693" mass="75227">MVNIFHFVTIIEALTSTTFDFGGYLDMASIDWHNGEIAVHRKLNGPHYSVPNPTTPGLSQAHAFRVAASPLVAFGTLDRDGRPWTTILGGEAQFTQKIAPNVLGVQSLVDLDYDPVVDALFSSNNSRTESMTGDKGDGGLLRYGPDNGPIVAGLSIDLETKDRVKLAGRMLVGTVSEHQPHSDEAPGRIGDMQLAFVVQEALGNCPKYLNRKKIRPHVPRPQLVYDSSLHDGQLPREGIDLITQADLLFVSSTDGRTMDTNHRGGPPGFLRIVTIAKDQGRHGSDGGSTTNTGLTLIYPEYSGNRLYQTLGNFHVNPLVGIVVPDFDTGTVLYLTGHTKTLVGPEASAYLPHTKLAVHITVDRAILVADGLPFRGDIIDYSPYNPPVRPLRSEATGAAGDIGAAASYGERKPFATAVLTGRHELSPTVSRFTFDLEPVHARETAPLLWHAGQYITFDFSPELDVGWSHMREDDPLSLNDDFIRTFTISSPPPLSTASAAIKLELTLRRHGQATNLLWRHNLRVPLELPVLAFGGDDAFRLPVPLAVDGNVAVEESIFVAAGVGITPLLAQAPGLLSTDGLKPSANFRVLWSLKAADIPVALDSFERIPGLARHTTVFITSCSEAADEQILKMRDAGTTVFEGHRIQRDDIVSPTGRGNGSMKRKIYICTGPQMLQELLAWLPGENLAWESFAF</sequence>
<organism evidence="2 3">
    <name type="scientific">Ophiostoma piceae (strain UAMH 11346)</name>
    <name type="common">Sap stain fungus</name>
    <dbReference type="NCBI Taxonomy" id="1262450"/>
    <lineage>
        <taxon>Eukaryota</taxon>
        <taxon>Fungi</taxon>
        <taxon>Dikarya</taxon>
        <taxon>Ascomycota</taxon>
        <taxon>Pezizomycotina</taxon>
        <taxon>Sordariomycetes</taxon>
        <taxon>Sordariomycetidae</taxon>
        <taxon>Ophiostomatales</taxon>
        <taxon>Ophiostomataceae</taxon>
        <taxon>Ophiostoma</taxon>
    </lineage>
</organism>
<dbReference type="eggNOG" id="ENOG502RRJ9">
    <property type="taxonomic scope" value="Eukaryota"/>
</dbReference>
<dbReference type="InterPro" id="IPR039261">
    <property type="entry name" value="FNR_nucleotide-bd"/>
</dbReference>
<gene>
    <name evidence="2" type="ORF">F503_08874</name>
</gene>
<dbReference type="EMBL" id="KE148172">
    <property type="protein sequence ID" value="EPE02997.1"/>
    <property type="molecule type" value="Genomic_DNA"/>
</dbReference>
<dbReference type="HOGENOM" id="CLU_017006_2_0_1"/>
<proteinExistence type="predicted"/>
<evidence type="ECO:0000313" key="2">
    <source>
        <dbReference type="EMBL" id="EPE02997.1"/>
    </source>
</evidence>
<accession>S3BRD8</accession>
<dbReference type="Gene3D" id="3.40.50.80">
    <property type="entry name" value="Nucleotide-binding domain of ferredoxin-NADP reductase (FNR) module"/>
    <property type="match status" value="1"/>
</dbReference>
<reference evidence="2 3" key="1">
    <citation type="journal article" date="2013" name="BMC Genomics">
        <title>The genome and transcriptome of the pine saprophyte Ophiostoma piceae, and a comparison with the bark beetle-associated pine pathogen Grosmannia clavigera.</title>
        <authorList>
            <person name="Haridas S."/>
            <person name="Wang Y."/>
            <person name="Lim L."/>
            <person name="Massoumi Alamouti S."/>
            <person name="Jackman S."/>
            <person name="Docking R."/>
            <person name="Robertson G."/>
            <person name="Birol I."/>
            <person name="Bohlmann J."/>
            <person name="Breuil C."/>
        </authorList>
    </citation>
    <scope>NUCLEOTIDE SEQUENCE [LARGE SCALE GENOMIC DNA]</scope>
    <source>
        <strain evidence="2 3">UAMH 11346</strain>
    </source>
</reference>
<dbReference type="OrthoDB" id="436496at2759"/>
<evidence type="ECO:0000313" key="3">
    <source>
        <dbReference type="Proteomes" id="UP000016923"/>
    </source>
</evidence>
<dbReference type="GO" id="GO:0016491">
    <property type="term" value="F:oxidoreductase activity"/>
    <property type="evidence" value="ECO:0007669"/>
    <property type="project" value="InterPro"/>
</dbReference>
<dbReference type="SUPFAM" id="SSF52343">
    <property type="entry name" value="Ferredoxin reductase-like, C-terminal NADP-linked domain"/>
    <property type="match status" value="1"/>
</dbReference>
<evidence type="ECO:0000259" key="1">
    <source>
        <dbReference type="PROSITE" id="PS51384"/>
    </source>
</evidence>
<feature type="domain" description="FAD-binding FR-type" evidence="1">
    <location>
        <begin position="411"/>
        <end position="541"/>
    </location>
</feature>
<dbReference type="OMA" id="LICCAVP"/>
<dbReference type="AlphaFoldDB" id="S3BRD8"/>